<dbReference type="AlphaFoldDB" id="A0A7R9LNB5"/>
<dbReference type="Pfam" id="PF10300">
    <property type="entry name" value="Iml2-TPR_39"/>
    <property type="match status" value="1"/>
</dbReference>
<organism evidence="1">
    <name type="scientific">Medioppia subpectinata</name>
    <dbReference type="NCBI Taxonomy" id="1979941"/>
    <lineage>
        <taxon>Eukaryota</taxon>
        <taxon>Metazoa</taxon>
        <taxon>Ecdysozoa</taxon>
        <taxon>Arthropoda</taxon>
        <taxon>Chelicerata</taxon>
        <taxon>Arachnida</taxon>
        <taxon>Acari</taxon>
        <taxon>Acariformes</taxon>
        <taxon>Sarcoptiformes</taxon>
        <taxon>Oribatida</taxon>
        <taxon>Brachypylina</taxon>
        <taxon>Oppioidea</taxon>
        <taxon>Oppiidae</taxon>
        <taxon>Medioppia</taxon>
    </lineage>
</organism>
<evidence type="ECO:0000313" key="2">
    <source>
        <dbReference type="Proteomes" id="UP000759131"/>
    </source>
</evidence>
<accession>A0A7R9LNB5</accession>
<evidence type="ECO:0008006" key="3">
    <source>
        <dbReference type="Google" id="ProtNLM"/>
    </source>
</evidence>
<dbReference type="PANTHER" id="PTHR31859">
    <property type="entry name" value="TETRATRICOPEPTIDE REPEAT PROTEIN 39 FAMILY MEMBER"/>
    <property type="match status" value="1"/>
</dbReference>
<dbReference type="InterPro" id="IPR011990">
    <property type="entry name" value="TPR-like_helical_dom_sf"/>
</dbReference>
<dbReference type="InterPro" id="IPR019412">
    <property type="entry name" value="IML2/TPR_39"/>
</dbReference>
<feature type="non-terminal residue" evidence="1">
    <location>
        <position position="1"/>
    </location>
</feature>
<dbReference type="SUPFAM" id="SSF48452">
    <property type="entry name" value="TPR-like"/>
    <property type="match status" value="1"/>
</dbReference>
<reference evidence="1" key="1">
    <citation type="submission" date="2020-11" db="EMBL/GenBank/DDBJ databases">
        <authorList>
            <person name="Tran Van P."/>
        </authorList>
    </citation>
    <scope>NUCLEOTIDE SEQUENCE</scope>
</reference>
<gene>
    <name evidence="1" type="ORF">OSB1V03_LOCUS20237</name>
</gene>
<protein>
    <recommendedName>
        <fullName evidence="3">Tetratricopeptide repeat protein</fullName>
    </recommendedName>
</protein>
<keyword evidence="2" id="KW-1185">Reference proteome</keyword>
<dbReference type="PANTHER" id="PTHR31859:SF1">
    <property type="entry name" value="TETRATRICOPEPTIDE REPEAT PROTEIN 39C"/>
    <property type="match status" value="1"/>
</dbReference>
<dbReference type="EMBL" id="CAJPIZ010032550">
    <property type="protein sequence ID" value="CAG2120290.1"/>
    <property type="molecule type" value="Genomic_DNA"/>
</dbReference>
<sequence>SGVYLGFKAKLAQISGRIDESIDIYHKLLEEYEFDLMSKCFQFELIISNALRNQFNECIKYAQRVRKGTVHSPAFTTYIEAVCRYVKAVNEDNAREMDMAVKLLGIVPSVRVRYFGKTLTVEKMAVVSAQKFTINADQSAVLPDMDILYQLNILSFIAGNSLLLNKYMKRIVAELEKYAPDIKTSDYLDNYLTALFYKGVVHRLLGQYSEAKNCQTIVFEEEGRICREHSIPPQAVLELGLVELELNNAPEAIKWLDKAINDYHNYMNENYVQIRAYAGLREIGVSTDKHNADESTIN</sequence>
<proteinExistence type="predicted"/>
<dbReference type="EMBL" id="OC887125">
    <property type="protein sequence ID" value="CAD7644854.1"/>
    <property type="molecule type" value="Genomic_DNA"/>
</dbReference>
<evidence type="ECO:0000313" key="1">
    <source>
        <dbReference type="EMBL" id="CAD7644854.1"/>
    </source>
</evidence>
<dbReference type="OrthoDB" id="6482300at2759"/>
<dbReference type="Gene3D" id="1.25.40.10">
    <property type="entry name" value="Tetratricopeptide repeat domain"/>
    <property type="match status" value="1"/>
</dbReference>
<name>A0A7R9LNB5_9ACAR</name>
<dbReference type="Proteomes" id="UP000759131">
    <property type="component" value="Unassembled WGS sequence"/>
</dbReference>